<dbReference type="RefSeq" id="XP_009168662.1">
    <property type="nucleotide sequence ID" value="XM_009170398.1"/>
</dbReference>
<gene>
    <name evidence="1" type="ORF">T265_05400</name>
</gene>
<dbReference type="GeneID" id="20319582"/>
<organism evidence="1 2">
    <name type="scientific">Opisthorchis viverrini</name>
    <name type="common">Southeast Asian liver fluke</name>
    <dbReference type="NCBI Taxonomy" id="6198"/>
    <lineage>
        <taxon>Eukaryota</taxon>
        <taxon>Metazoa</taxon>
        <taxon>Spiralia</taxon>
        <taxon>Lophotrochozoa</taxon>
        <taxon>Platyhelminthes</taxon>
        <taxon>Trematoda</taxon>
        <taxon>Digenea</taxon>
        <taxon>Opisthorchiida</taxon>
        <taxon>Opisthorchiata</taxon>
        <taxon>Opisthorchiidae</taxon>
        <taxon>Opisthorchis</taxon>
    </lineage>
</organism>
<evidence type="ECO:0000313" key="2">
    <source>
        <dbReference type="Proteomes" id="UP000054324"/>
    </source>
</evidence>
<keyword evidence="2" id="KW-1185">Reference proteome</keyword>
<dbReference type="CTD" id="20319582"/>
<protein>
    <submittedName>
        <fullName evidence="1">Uncharacterized protein</fullName>
    </submittedName>
</protein>
<evidence type="ECO:0000313" key="1">
    <source>
        <dbReference type="EMBL" id="KER27583.1"/>
    </source>
</evidence>
<reference evidence="1 2" key="1">
    <citation type="submission" date="2013-11" db="EMBL/GenBank/DDBJ databases">
        <title>Opisthorchis viverrini - life in the bile duct.</title>
        <authorList>
            <person name="Young N.D."/>
            <person name="Nagarajan N."/>
            <person name="Lin S.J."/>
            <person name="Korhonen P.K."/>
            <person name="Jex A.R."/>
            <person name="Hall R.S."/>
            <person name="Safavi-Hemami H."/>
            <person name="Kaewkong W."/>
            <person name="Bertrand D."/>
            <person name="Gao S."/>
            <person name="Seet Q."/>
            <person name="Wongkham S."/>
            <person name="Teh B.T."/>
            <person name="Wongkham C."/>
            <person name="Intapan P.M."/>
            <person name="Maleewong W."/>
            <person name="Yang X."/>
            <person name="Hu M."/>
            <person name="Wang Z."/>
            <person name="Hofmann A."/>
            <person name="Sternberg P.W."/>
            <person name="Tan P."/>
            <person name="Wang J."/>
            <person name="Gasser R.B."/>
        </authorList>
    </citation>
    <scope>NUCLEOTIDE SEQUENCE [LARGE SCALE GENOMIC DNA]</scope>
</reference>
<dbReference type="Proteomes" id="UP000054324">
    <property type="component" value="Unassembled WGS sequence"/>
</dbReference>
<sequence>MRRPGAAHSVAWKHHKREIQLSSRFERGRNPQTEKRFLSGEQLKLGLLARSERFFKRPHFSQSSRFMWSSLSEYVRQSEELIGRFLTYSLALAAEHCKRFLRRTTEVGLFEIHFVDLVGISKVGLGR</sequence>
<accession>A0A074ZJR6</accession>
<proteinExistence type="predicted"/>
<dbReference type="KEGG" id="ovi:T265_05400"/>
<name>A0A074ZJR6_OPIVI</name>
<dbReference type="EMBL" id="KL596719">
    <property type="protein sequence ID" value="KER27583.1"/>
    <property type="molecule type" value="Genomic_DNA"/>
</dbReference>
<dbReference type="AlphaFoldDB" id="A0A074ZJR6"/>